<keyword evidence="1" id="KW-0812">Transmembrane</keyword>
<accession>A0ABX1VGF6</accession>
<gene>
    <name evidence="2" type="ORF">LzC2_26150</name>
</gene>
<proteinExistence type="predicted"/>
<evidence type="ECO:0000256" key="1">
    <source>
        <dbReference type="SAM" id="Phobius"/>
    </source>
</evidence>
<reference evidence="2 3" key="1">
    <citation type="journal article" date="2020" name="Syst. Appl. Microbiol.">
        <title>Alienimonas chondri sp. nov., a novel planctomycete isolated from the biofilm of the red alga Chondrus crispus.</title>
        <authorList>
            <person name="Vitorino I."/>
            <person name="Albuquerque L."/>
            <person name="Wiegand S."/>
            <person name="Kallscheuer N."/>
            <person name="da Costa M.S."/>
            <person name="Lobo-da-Cunha A."/>
            <person name="Jogler C."/>
            <person name="Lage O.M."/>
        </authorList>
    </citation>
    <scope>NUCLEOTIDE SEQUENCE [LARGE SCALE GENOMIC DNA]</scope>
    <source>
        <strain evidence="2 3">LzC2</strain>
    </source>
</reference>
<keyword evidence="1" id="KW-1133">Transmembrane helix</keyword>
<feature type="transmembrane region" description="Helical" evidence="1">
    <location>
        <begin position="16"/>
        <end position="37"/>
    </location>
</feature>
<sequence>MADPASPPSPPGWKRILVTWLGVYPPLLALVYGVDWVTRRTLPADWPVMNDSGTLQIWFKLLCTTAFLVTAMHYVIMPTMNALFAAFLYPESNPRARAERAEIDAASDCV</sequence>
<dbReference type="EMBL" id="WTPX01000083">
    <property type="protein sequence ID" value="NNJ26526.1"/>
    <property type="molecule type" value="Genomic_DNA"/>
</dbReference>
<keyword evidence="3" id="KW-1185">Reference proteome</keyword>
<evidence type="ECO:0000313" key="3">
    <source>
        <dbReference type="Proteomes" id="UP000609651"/>
    </source>
</evidence>
<evidence type="ECO:0000313" key="2">
    <source>
        <dbReference type="EMBL" id="NNJ26526.1"/>
    </source>
</evidence>
<feature type="transmembrane region" description="Helical" evidence="1">
    <location>
        <begin position="57"/>
        <end position="76"/>
    </location>
</feature>
<keyword evidence="1" id="KW-0472">Membrane</keyword>
<protein>
    <submittedName>
        <fullName evidence="2">Uncharacterized protein</fullName>
    </submittedName>
</protein>
<comment type="caution">
    <text evidence="2">The sequence shown here is derived from an EMBL/GenBank/DDBJ whole genome shotgun (WGS) entry which is preliminary data.</text>
</comment>
<dbReference type="Proteomes" id="UP000609651">
    <property type="component" value="Unassembled WGS sequence"/>
</dbReference>
<dbReference type="RefSeq" id="WP_171187664.1">
    <property type="nucleotide sequence ID" value="NZ_WTPX01000083.1"/>
</dbReference>
<organism evidence="2 3">
    <name type="scientific">Alienimonas chondri</name>
    <dbReference type="NCBI Taxonomy" id="2681879"/>
    <lineage>
        <taxon>Bacteria</taxon>
        <taxon>Pseudomonadati</taxon>
        <taxon>Planctomycetota</taxon>
        <taxon>Planctomycetia</taxon>
        <taxon>Planctomycetales</taxon>
        <taxon>Planctomycetaceae</taxon>
        <taxon>Alienimonas</taxon>
    </lineage>
</organism>
<name>A0ABX1VGF6_9PLAN</name>